<sequence>MVHERCPRRPAATSKAQDILRSCLGTRGVRIPVPPSAPGKPTSRSMAHSCAFVATSLCCNSARSCYWRTLSYLHSLSIGFLSAGQALLRV</sequence>
<dbReference type="AlphaFoldDB" id="A0A0D7B1V2"/>
<gene>
    <name evidence="1" type="ORF">CYLTODRAFT_135822</name>
</gene>
<accession>A0A0D7B1V2</accession>
<reference evidence="1 2" key="1">
    <citation type="journal article" date="2015" name="Fungal Genet. Biol.">
        <title>Evolution of novel wood decay mechanisms in Agaricales revealed by the genome sequences of Fistulina hepatica and Cylindrobasidium torrendii.</title>
        <authorList>
            <person name="Floudas D."/>
            <person name="Held B.W."/>
            <person name="Riley R."/>
            <person name="Nagy L.G."/>
            <person name="Koehler G."/>
            <person name="Ransdell A.S."/>
            <person name="Younus H."/>
            <person name="Chow J."/>
            <person name="Chiniquy J."/>
            <person name="Lipzen A."/>
            <person name="Tritt A."/>
            <person name="Sun H."/>
            <person name="Haridas S."/>
            <person name="LaButti K."/>
            <person name="Ohm R.A."/>
            <person name="Kues U."/>
            <person name="Blanchette R.A."/>
            <person name="Grigoriev I.V."/>
            <person name="Minto R.E."/>
            <person name="Hibbett D.S."/>
        </authorList>
    </citation>
    <scope>NUCLEOTIDE SEQUENCE [LARGE SCALE GENOMIC DNA]</scope>
    <source>
        <strain evidence="1 2">FP15055 ss-10</strain>
    </source>
</reference>
<dbReference type="EMBL" id="KN880692">
    <property type="protein sequence ID" value="KIY63491.1"/>
    <property type="molecule type" value="Genomic_DNA"/>
</dbReference>
<proteinExistence type="predicted"/>
<evidence type="ECO:0000313" key="2">
    <source>
        <dbReference type="Proteomes" id="UP000054007"/>
    </source>
</evidence>
<name>A0A0D7B1V2_9AGAR</name>
<organism evidence="1 2">
    <name type="scientific">Cylindrobasidium torrendii FP15055 ss-10</name>
    <dbReference type="NCBI Taxonomy" id="1314674"/>
    <lineage>
        <taxon>Eukaryota</taxon>
        <taxon>Fungi</taxon>
        <taxon>Dikarya</taxon>
        <taxon>Basidiomycota</taxon>
        <taxon>Agaricomycotina</taxon>
        <taxon>Agaricomycetes</taxon>
        <taxon>Agaricomycetidae</taxon>
        <taxon>Agaricales</taxon>
        <taxon>Marasmiineae</taxon>
        <taxon>Physalacriaceae</taxon>
        <taxon>Cylindrobasidium</taxon>
    </lineage>
</organism>
<keyword evidence="2" id="KW-1185">Reference proteome</keyword>
<evidence type="ECO:0000313" key="1">
    <source>
        <dbReference type="EMBL" id="KIY63491.1"/>
    </source>
</evidence>
<protein>
    <submittedName>
        <fullName evidence="1">Uncharacterized protein</fullName>
    </submittedName>
</protein>
<dbReference type="Proteomes" id="UP000054007">
    <property type="component" value="Unassembled WGS sequence"/>
</dbReference>